<keyword evidence="10 14" id="KW-0472">Membrane</keyword>
<keyword evidence="8 12" id="KW-0406">Ion transport</keyword>
<protein>
    <recommendedName>
        <fullName evidence="12">ATP synthase complex subunit 8</fullName>
    </recommendedName>
</protein>
<evidence type="ECO:0000256" key="14">
    <source>
        <dbReference type="SAM" id="Phobius"/>
    </source>
</evidence>
<evidence type="ECO:0000256" key="6">
    <source>
        <dbReference type="ARBA" id="ARBA00022781"/>
    </source>
</evidence>
<keyword evidence="6 12" id="KW-0375">Hydrogen ion transport</keyword>
<evidence type="ECO:0000256" key="8">
    <source>
        <dbReference type="ARBA" id="ARBA00023065"/>
    </source>
</evidence>
<dbReference type="InterPro" id="IPR001421">
    <property type="entry name" value="ATP8_metazoa"/>
</dbReference>
<evidence type="ECO:0000256" key="3">
    <source>
        <dbReference type="ARBA" id="ARBA00022448"/>
    </source>
</evidence>
<proteinExistence type="inferred from homology"/>
<evidence type="ECO:0000256" key="7">
    <source>
        <dbReference type="ARBA" id="ARBA00022989"/>
    </source>
</evidence>
<evidence type="ECO:0000256" key="5">
    <source>
        <dbReference type="ARBA" id="ARBA00022692"/>
    </source>
</evidence>
<feature type="region of interest" description="Disordered" evidence="13">
    <location>
        <begin position="35"/>
        <end position="54"/>
    </location>
</feature>
<keyword evidence="9 12" id="KW-0496">Mitochondrion</keyword>
<keyword evidence="7 14" id="KW-1133">Transmembrane helix</keyword>
<feature type="transmembrane region" description="Helical" evidence="14">
    <location>
        <begin position="6"/>
        <end position="24"/>
    </location>
</feature>
<dbReference type="GO" id="GO:0015078">
    <property type="term" value="F:proton transmembrane transporter activity"/>
    <property type="evidence" value="ECO:0007669"/>
    <property type="project" value="InterPro"/>
</dbReference>
<evidence type="ECO:0000313" key="15">
    <source>
        <dbReference type="EMBL" id="ADG85494.1"/>
    </source>
</evidence>
<comment type="subcellular location">
    <subcellularLocation>
        <location evidence="1 12">Mitochondrion membrane</location>
        <topology evidence="1 12">Single-pass membrane protein</topology>
    </subcellularLocation>
</comment>
<evidence type="ECO:0000256" key="4">
    <source>
        <dbReference type="ARBA" id="ARBA00022547"/>
    </source>
</evidence>
<evidence type="ECO:0000256" key="2">
    <source>
        <dbReference type="ARBA" id="ARBA00008892"/>
    </source>
</evidence>
<dbReference type="RefSeq" id="YP_004021566.1">
    <property type="nucleotide sequence ID" value="NC_014691.1"/>
</dbReference>
<dbReference type="GO" id="GO:0015986">
    <property type="term" value="P:proton motive force-driven ATP synthesis"/>
    <property type="evidence" value="ECO:0007669"/>
    <property type="project" value="InterPro"/>
</dbReference>
<keyword evidence="5 12" id="KW-0812">Transmembrane</keyword>
<geneLocation type="mitochondrion" evidence="15"/>
<evidence type="ECO:0000256" key="12">
    <source>
        <dbReference type="RuleBase" id="RU003661"/>
    </source>
</evidence>
<dbReference type="PANTHER" id="PTHR39937:SF1">
    <property type="entry name" value="ATP SYNTHASE PROTEIN 8"/>
    <property type="match status" value="1"/>
</dbReference>
<dbReference type="InterPro" id="IPR050635">
    <property type="entry name" value="ATPase_protein_8"/>
</dbReference>
<dbReference type="PANTHER" id="PTHR39937">
    <property type="entry name" value="ATP SYNTHASE PROTEIN 8"/>
    <property type="match status" value="1"/>
</dbReference>
<reference evidence="15" key="1">
    <citation type="journal article" date="2010" name="Mitochondrial DNA">
        <title>The complete mitochondrial genome of the relict frog Leiopelma archeyi: insights into the root of the frog Tree of Life.</title>
        <authorList>
            <person name="Irisarri I."/>
            <person name="San Mauro D."/>
            <person name="Green D.M."/>
            <person name="Zardoya R."/>
        </authorList>
    </citation>
    <scope>NUCLEOTIDE SEQUENCE</scope>
</reference>
<evidence type="ECO:0000256" key="11">
    <source>
        <dbReference type="ARBA" id="ARBA00023310"/>
    </source>
</evidence>
<name>E3U9Q1_LEIAR</name>
<dbReference type="CTD" id="4509"/>
<keyword evidence="4 12" id="KW-0138">CF(0)</keyword>
<dbReference type="GO" id="GO:0045259">
    <property type="term" value="C:proton-transporting ATP synthase complex"/>
    <property type="evidence" value="ECO:0007669"/>
    <property type="project" value="UniProtKB-KW"/>
</dbReference>
<gene>
    <name evidence="15" type="primary">atp8</name>
</gene>
<dbReference type="EMBL" id="HM142901">
    <property type="protein sequence ID" value="ADG85494.1"/>
    <property type="molecule type" value="Genomic_DNA"/>
</dbReference>
<accession>E3U9Q1</accession>
<evidence type="ECO:0000256" key="9">
    <source>
        <dbReference type="ARBA" id="ARBA00023128"/>
    </source>
</evidence>
<comment type="similarity">
    <text evidence="2 12">Belongs to the ATPase protein 8 family.</text>
</comment>
<evidence type="ECO:0000256" key="10">
    <source>
        <dbReference type="ARBA" id="ARBA00023136"/>
    </source>
</evidence>
<keyword evidence="11" id="KW-0066">ATP synthesis</keyword>
<dbReference type="Pfam" id="PF00895">
    <property type="entry name" value="ATP-synt_8"/>
    <property type="match status" value="1"/>
</dbReference>
<evidence type="ECO:0000256" key="1">
    <source>
        <dbReference type="ARBA" id="ARBA00004304"/>
    </source>
</evidence>
<organism evidence="15">
    <name type="scientific">Leiopelma archeyi</name>
    <name type="common">Archey's frog</name>
    <dbReference type="NCBI Taxonomy" id="118230"/>
    <lineage>
        <taxon>Eukaryota</taxon>
        <taxon>Metazoa</taxon>
        <taxon>Chordata</taxon>
        <taxon>Craniata</taxon>
        <taxon>Vertebrata</taxon>
        <taxon>Euteleostomi</taxon>
        <taxon>Amphibia</taxon>
        <taxon>Batrachia</taxon>
        <taxon>Anura</taxon>
        <taxon>Leiopelmatidae</taxon>
        <taxon>Leiopelma</taxon>
    </lineage>
</organism>
<dbReference type="GeneID" id="9978362"/>
<evidence type="ECO:0000256" key="13">
    <source>
        <dbReference type="SAM" id="MobiDB-lite"/>
    </source>
</evidence>
<keyword evidence="3 12" id="KW-0813">Transport</keyword>
<sequence length="54" mass="6383">MPQLNPGPWLITLIFSWLILTIVLPPKMINHQPINEPTKNHKKMSPCPWPWPWT</sequence>
<dbReference type="GO" id="GO:0031966">
    <property type="term" value="C:mitochondrial membrane"/>
    <property type="evidence" value="ECO:0007669"/>
    <property type="project" value="UniProtKB-SubCell"/>
</dbReference>
<dbReference type="AlphaFoldDB" id="E3U9Q1"/>